<dbReference type="KEGG" id="dor:Desor_2441"/>
<dbReference type="STRING" id="768706.Desor_2441"/>
<dbReference type="Gene3D" id="3.40.50.2300">
    <property type="match status" value="1"/>
</dbReference>
<dbReference type="SUPFAM" id="SSF47384">
    <property type="entry name" value="Homodimeric domain of signal transducing histidine kinase"/>
    <property type="match status" value="1"/>
</dbReference>
<dbReference type="Pfam" id="PF00512">
    <property type="entry name" value="HisKA"/>
    <property type="match status" value="1"/>
</dbReference>
<reference evidence="15" key="1">
    <citation type="submission" date="2011-11" db="EMBL/GenBank/DDBJ databases">
        <title>Complete sequence of Desulfosporosinus orientis DSM 765.</title>
        <authorList>
            <person name="Lucas S."/>
            <person name="Han J."/>
            <person name="Lapidus A."/>
            <person name="Cheng J.-F."/>
            <person name="Goodwin L."/>
            <person name="Pitluck S."/>
            <person name="Peters L."/>
            <person name="Ovchinnikova G."/>
            <person name="Teshima H."/>
            <person name="Detter J.C."/>
            <person name="Han C."/>
            <person name="Tapia R."/>
            <person name="Land M."/>
            <person name="Hauser L."/>
            <person name="Kyrpides N."/>
            <person name="Ivanova N."/>
            <person name="Pagani I."/>
            <person name="Pester M."/>
            <person name="Spring S."/>
            <person name="Ollivier B."/>
            <person name="Rattei T."/>
            <person name="Klenk H.-P."/>
            <person name="Wagner M."/>
            <person name="Loy A."/>
            <person name="Woyke T."/>
        </authorList>
    </citation>
    <scope>NUCLEOTIDE SEQUENCE [LARGE SCALE GENOMIC DNA]</scope>
    <source>
        <strain evidence="15">ATCC 19365 / DSM 765 / NCIMB 8382 / VKM B-1628</strain>
    </source>
</reference>
<dbReference type="SUPFAM" id="SSF55874">
    <property type="entry name" value="ATPase domain of HSP90 chaperone/DNA topoisomerase II/histidine kinase"/>
    <property type="match status" value="1"/>
</dbReference>
<keyword evidence="7 14" id="KW-0418">Kinase</keyword>
<dbReference type="PROSITE" id="PS50110">
    <property type="entry name" value="RESPONSE_REGULATORY"/>
    <property type="match status" value="1"/>
</dbReference>
<dbReference type="InterPro" id="IPR036097">
    <property type="entry name" value="HisK_dim/P_sf"/>
</dbReference>
<feature type="modified residue" description="4-aspartylphosphate" evidence="10">
    <location>
        <position position="508"/>
    </location>
</feature>
<feature type="domain" description="Histidine kinase" evidence="12">
    <location>
        <begin position="218"/>
        <end position="438"/>
    </location>
</feature>
<dbReference type="EMBL" id="CP003108">
    <property type="protein sequence ID" value="AET68013.1"/>
    <property type="molecule type" value="Genomic_DNA"/>
</dbReference>
<dbReference type="PANTHER" id="PTHR43547">
    <property type="entry name" value="TWO-COMPONENT HISTIDINE KINASE"/>
    <property type="match status" value="1"/>
</dbReference>
<dbReference type="Proteomes" id="UP000006346">
    <property type="component" value="Chromosome"/>
</dbReference>
<dbReference type="InterPro" id="IPR001789">
    <property type="entry name" value="Sig_transdc_resp-reg_receiver"/>
</dbReference>
<evidence type="ECO:0000256" key="7">
    <source>
        <dbReference type="ARBA" id="ARBA00022777"/>
    </source>
</evidence>
<dbReference type="SMART" id="SM00388">
    <property type="entry name" value="HisKA"/>
    <property type="match status" value="1"/>
</dbReference>
<dbReference type="OrthoDB" id="9809348at2"/>
<dbReference type="eggNOG" id="COG2205">
    <property type="taxonomic scope" value="Bacteria"/>
</dbReference>
<dbReference type="InterPro" id="IPR011006">
    <property type="entry name" value="CheY-like_superfamily"/>
</dbReference>
<dbReference type="Pfam" id="PF02518">
    <property type="entry name" value="HATPase_c"/>
    <property type="match status" value="1"/>
</dbReference>
<dbReference type="PROSITE" id="PS50109">
    <property type="entry name" value="HIS_KIN"/>
    <property type="match status" value="1"/>
</dbReference>
<evidence type="ECO:0000256" key="5">
    <source>
        <dbReference type="ARBA" id="ARBA00022553"/>
    </source>
</evidence>
<reference evidence="14 15" key="2">
    <citation type="journal article" date="2012" name="J. Bacteriol.">
        <title>Complete genome sequences of Desulfosporosinus orientis DSM765T, Desulfosporosinus youngiae DSM17734T, Desulfosporosinus meridiei DSM13257T, and Desulfosporosinus acidiphilus DSM22704T.</title>
        <authorList>
            <person name="Pester M."/>
            <person name="Brambilla E."/>
            <person name="Alazard D."/>
            <person name="Rattei T."/>
            <person name="Weinmaier T."/>
            <person name="Han J."/>
            <person name="Lucas S."/>
            <person name="Lapidus A."/>
            <person name="Cheng J.F."/>
            <person name="Goodwin L."/>
            <person name="Pitluck S."/>
            <person name="Peters L."/>
            <person name="Ovchinnikova G."/>
            <person name="Teshima H."/>
            <person name="Detter J.C."/>
            <person name="Han C.S."/>
            <person name="Tapia R."/>
            <person name="Land M.L."/>
            <person name="Hauser L."/>
            <person name="Kyrpides N.C."/>
            <person name="Ivanova N.N."/>
            <person name="Pagani I."/>
            <person name="Huntmann M."/>
            <person name="Wei C.L."/>
            <person name="Davenport K.W."/>
            <person name="Daligault H."/>
            <person name="Chain P.S."/>
            <person name="Chen A."/>
            <person name="Mavromatis K."/>
            <person name="Markowitz V."/>
            <person name="Szeto E."/>
            <person name="Mikhailova N."/>
            <person name="Pati A."/>
            <person name="Wagner M."/>
            <person name="Woyke T."/>
            <person name="Ollivier B."/>
            <person name="Klenk H.P."/>
            <person name="Spring S."/>
            <person name="Loy A."/>
        </authorList>
    </citation>
    <scope>NUCLEOTIDE SEQUENCE [LARGE SCALE GENOMIC DNA]</scope>
    <source>
        <strain evidence="15">ATCC 19365 / DSM 765 / NCIMB 8382 / VKM B-1628</strain>
    </source>
</reference>
<keyword evidence="11" id="KW-0175">Coiled coil</keyword>
<keyword evidence="15" id="KW-1185">Reference proteome</keyword>
<dbReference type="eggNOG" id="COG0784">
    <property type="taxonomic scope" value="Bacteria"/>
</dbReference>
<dbReference type="Gene3D" id="1.10.287.130">
    <property type="match status" value="1"/>
</dbReference>
<comment type="catalytic activity">
    <reaction evidence="1">
        <text>ATP + protein L-histidine = ADP + protein N-phospho-L-histidine.</text>
        <dbReference type="EC" id="2.7.13.3"/>
    </reaction>
</comment>
<evidence type="ECO:0000259" key="12">
    <source>
        <dbReference type="PROSITE" id="PS50109"/>
    </source>
</evidence>
<comment type="subcellular location">
    <subcellularLocation>
        <location evidence="2">Membrane</location>
    </subcellularLocation>
</comment>
<comment type="function">
    <text evidence="9">May play the central regulatory role in sporulation. It may be an element of the effector pathway responsible for the activation of sporulation genes in response to nutritional stress. Spo0A may act in concert with spo0H (a sigma factor) to control the expression of some genes that are critical to the sporulation process.</text>
</comment>
<dbReference type="FunFam" id="3.30.565.10:FF:000006">
    <property type="entry name" value="Sensor histidine kinase WalK"/>
    <property type="match status" value="1"/>
</dbReference>
<evidence type="ECO:0000313" key="14">
    <source>
        <dbReference type="EMBL" id="AET68013.1"/>
    </source>
</evidence>
<dbReference type="PANTHER" id="PTHR43547:SF2">
    <property type="entry name" value="HYBRID SIGNAL TRANSDUCTION HISTIDINE KINASE C"/>
    <property type="match status" value="1"/>
</dbReference>
<evidence type="ECO:0000256" key="6">
    <source>
        <dbReference type="ARBA" id="ARBA00022679"/>
    </source>
</evidence>
<dbReference type="Gene3D" id="3.30.565.10">
    <property type="entry name" value="Histidine kinase-like ATPase, C-terminal domain"/>
    <property type="match status" value="1"/>
</dbReference>
<dbReference type="HOGENOM" id="CLU_000445_114_15_9"/>
<evidence type="ECO:0000259" key="13">
    <source>
        <dbReference type="PROSITE" id="PS50110"/>
    </source>
</evidence>
<feature type="domain" description="Response regulatory" evidence="13">
    <location>
        <begin position="459"/>
        <end position="575"/>
    </location>
</feature>
<dbReference type="InterPro" id="IPR036890">
    <property type="entry name" value="HATPase_C_sf"/>
</dbReference>
<dbReference type="AlphaFoldDB" id="G7WFC7"/>
<dbReference type="PRINTS" id="PR00344">
    <property type="entry name" value="BCTRLSENSOR"/>
</dbReference>
<organism evidence="14 15">
    <name type="scientific">Desulfosporosinus orientis (strain ATCC 19365 / DSM 765 / NCIMB 8382 / VKM B-1628 / Singapore I)</name>
    <name type="common">Desulfotomaculum orientis</name>
    <dbReference type="NCBI Taxonomy" id="768706"/>
    <lineage>
        <taxon>Bacteria</taxon>
        <taxon>Bacillati</taxon>
        <taxon>Bacillota</taxon>
        <taxon>Clostridia</taxon>
        <taxon>Eubacteriales</taxon>
        <taxon>Desulfitobacteriaceae</taxon>
        <taxon>Desulfosporosinus</taxon>
    </lineage>
</organism>
<evidence type="ECO:0000256" key="8">
    <source>
        <dbReference type="ARBA" id="ARBA00023012"/>
    </source>
</evidence>
<dbReference type="GO" id="GO:0016020">
    <property type="term" value="C:membrane"/>
    <property type="evidence" value="ECO:0007669"/>
    <property type="project" value="UniProtKB-SubCell"/>
</dbReference>
<keyword evidence="5 10" id="KW-0597">Phosphoprotein</keyword>
<evidence type="ECO:0000256" key="10">
    <source>
        <dbReference type="PROSITE-ProRule" id="PRU00169"/>
    </source>
</evidence>
<dbReference type="InterPro" id="IPR003594">
    <property type="entry name" value="HATPase_dom"/>
</dbReference>
<dbReference type="GO" id="GO:0000155">
    <property type="term" value="F:phosphorelay sensor kinase activity"/>
    <property type="evidence" value="ECO:0007669"/>
    <property type="project" value="InterPro"/>
</dbReference>
<evidence type="ECO:0000256" key="9">
    <source>
        <dbReference type="ARBA" id="ARBA00024867"/>
    </source>
</evidence>
<keyword evidence="6" id="KW-0808">Transferase</keyword>
<dbReference type="InterPro" id="IPR003661">
    <property type="entry name" value="HisK_dim/P_dom"/>
</dbReference>
<feature type="coiled-coil region" evidence="11">
    <location>
        <begin position="38"/>
        <end position="75"/>
    </location>
</feature>
<dbReference type="SMART" id="SM00448">
    <property type="entry name" value="REC"/>
    <property type="match status" value="1"/>
</dbReference>
<dbReference type="InterPro" id="IPR004358">
    <property type="entry name" value="Sig_transdc_His_kin-like_C"/>
</dbReference>
<dbReference type="InterPro" id="IPR005467">
    <property type="entry name" value="His_kinase_dom"/>
</dbReference>
<dbReference type="Pfam" id="PF00072">
    <property type="entry name" value="Response_reg"/>
    <property type="match status" value="1"/>
</dbReference>
<name>G7WFC7_DESOD</name>
<proteinExistence type="predicted"/>
<evidence type="ECO:0000256" key="4">
    <source>
        <dbReference type="ARBA" id="ARBA00018672"/>
    </source>
</evidence>
<dbReference type="SUPFAM" id="SSF55785">
    <property type="entry name" value="PYP-like sensor domain (PAS domain)"/>
    <property type="match status" value="1"/>
</dbReference>
<dbReference type="Gene3D" id="3.30.450.20">
    <property type="entry name" value="PAS domain"/>
    <property type="match status" value="1"/>
</dbReference>
<dbReference type="RefSeq" id="WP_014184821.1">
    <property type="nucleotide sequence ID" value="NC_016584.1"/>
</dbReference>
<dbReference type="PATRIC" id="fig|768706.3.peg.2455"/>
<evidence type="ECO:0000256" key="1">
    <source>
        <dbReference type="ARBA" id="ARBA00000085"/>
    </source>
</evidence>
<evidence type="ECO:0000256" key="2">
    <source>
        <dbReference type="ARBA" id="ARBA00004370"/>
    </source>
</evidence>
<dbReference type="CDD" id="cd00082">
    <property type="entry name" value="HisKA"/>
    <property type="match status" value="1"/>
</dbReference>
<sequence>MKKTDFHNDESNLQPDRHKIRLLKVTQRKQCYTYDGQVRRERERSTELQRSNEKLKTEIEEIKRNETELQESRNLIMANIETMERFRALFEHMNEGFFLAEMICDDSGKPLDYRYIDSNPVFERVICKKKHEDIVGRMNSEIQLFPSDWIETFTRVAMNGCPECFEGYSDDFNLYLQINAFSPGKGQFACLVQDITERKQAEESLRKADENKNLFLSSLSHELRNPLASMMMSISLLKVTSPDLAKTIQAIESLERQTLHLSRLVDDLLEVTRISQNKIETKKQRIELNDLVSGIVRDKSPLFSDKGVALEVDTFSKSIYLQADPSRLTQVLGNLLHNALKFTDEGGNTQVRITEDEDTNEVIVEIQDDGCGIKPELLPDLFKPFTQANAALERNGGGLGLGLAIAKGIIGLHGGSVSASSEGLGKGSLFTVRLPLAQNEETNPKTSLKESVKTTRSLQILVIDDIPDVAEILRSLLQYLGHEVITASDGPEGLKKAIMFKPEVIFCDIGLPMMNGYEVAENIRKDEQTKDIFMIALSGYAQIEDLKRAKEAGFNQHLAKPVDLDGLKQILTEISDNGQS</sequence>
<dbReference type="CDD" id="cd17580">
    <property type="entry name" value="REC_2_DhkD-like"/>
    <property type="match status" value="1"/>
</dbReference>
<evidence type="ECO:0000256" key="11">
    <source>
        <dbReference type="SAM" id="Coils"/>
    </source>
</evidence>
<dbReference type="EC" id="2.7.13.3" evidence="3"/>
<accession>G7WFC7</accession>
<protein>
    <recommendedName>
        <fullName evidence="4">Stage 0 sporulation protein A homolog</fullName>
        <ecNumber evidence="3">2.7.13.3</ecNumber>
    </recommendedName>
</protein>
<evidence type="ECO:0000313" key="15">
    <source>
        <dbReference type="Proteomes" id="UP000006346"/>
    </source>
</evidence>
<gene>
    <name evidence="14" type="ordered locus">Desor_2441</name>
</gene>
<dbReference type="SMART" id="SM00387">
    <property type="entry name" value="HATPase_c"/>
    <property type="match status" value="1"/>
</dbReference>
<keyword evidence="8" id="KW-0902">Two-component regulatory system</keyword>
<dbReference type="SUPFAM" id="SSF52172">
    <property type="entry name" value="CheY-like"/>
    <property type="match status" value="1"/>
</dbReference>
<dbReference type="InterPro" id="IPR035965">
    <property type="entry name" value="PAS-like_dom_sf"/>
</dbReference>
<evidence type="ECO:0000256" key="3">
    <source>
        <dbReference type="ARBA" id="ARBA00012438"/>
    </source>
</evidence>